<keyword evidence="2" id="KW-1185">Reference proteome</keyword>
<reference evidence="1" key="1">
    <citation type="submission" date="2022-11" db="EMBL/GenBank/DDBJ databases">
        <title>Centuries of genome instability and evolution in soft-shell clam transmissible cancer (bioRxiv).</title>
        <authorList>
            <person name="Hart S.F.M."/>
            <person name="Yonemitsu M.A."/>
            <person name="Giersch R.M."/>
            <person name="Beal B.F."/>
            <person name="Arriagada G."/>
            <person name="Davis B.W."/>
            <person name="Ostrander E.A."/>
            <person name="Goff S.P."/>
            <person name="Metzger M.J."/>
        </authorList>
    </citation>
    <scope>NUCLEOTIDE SEQUENCE</scope>
    <source>
        <strain evidence="1">MELC-2E11</strain>
        <tissue evidence="1">Siphon/mantle</tissue>
    </source>
</reference>
<evidence type="ECO:0000313" key="2">
    <source>
        <dbReference type="Proteomes" id="UP001164746"/>
    </source>
</evidence>
<dbReference type="Proteomes" id="UP001164746">
    <property type="component" value="Chromosome 3"/>
</dbReference>
<name>A0ABY7DSH0_MYAAR</name>
<protein>
    <submittedName>
        <fullName evidence="1">Uncharacterized protein</fullName>
    </submittedName>
</protein>
<organism evidence="1 2">
    <name type="scientific">Mya arenaria</name>
    <name type="common">Soft-shell clam</name>
    <dbReference type="NCBI Taxonomy" id="6604"/>
    <lineage>
        <taxon>Eukaryota</taxon>
        <taxon>Metazoa</taxon>
        <taxon>Spiralia</taxon>
        <taxon>Lophotrochozoa</taxon>
        <taxon>Mollusca</taxon>
        <taxon>Bivalvia</taxon>
        <taxon>Autobranchia</taxon>
        <taxon>Heteroconchia</taxon>
        <taxon>Euheterodonta</taxon>
        <taxon>Imparidentia</taxon>
        <taxon>Neoheterodontei</taxon>
        <taxon>Myida</taxon>
        <taxon>Myoidea</taxon>
        <taxon>Myidae</taxon>
        <taxon>Mya</taxon>
    </lineage>
</organism>
<gene>
    <name evidence="1" type="ORF">MAR_024221</name>
</gene>
<accession>A0ABY7DSH0</accession>
<dbReference type="EMBL" id="CP111014">
    <property type="protein sequence ID" value="WAQ99848.1"/>
    <property type="molecule type" value="Genomic_DNA"/>
</dbReference>
<sequence>MALSNNFKVLLTIFNDDVTWDTLYDKAANIAADAGVDPSMARNVGRQQNRANAPAHTISEYWKVNMYVQFLDHLIMELNDRLIRGNDRFKVQWLIPSR</sequence>
<evidence type="ECO:0000313" key="1">
    <source>
        <dbReference type="EMBL" id="WAQ99848.1"/>
    </source>
</evidence>
<dbReference type="InterPro" id="IPR052958">
    <property type="entry name" value="IFN-induced_PKR_regulator"/>
</dbReference>
<feature type="non-terminal residue" evidence="1">
    <location>
        <position position="1"/>
    </location>
</feature>
<dbReference type="PANTHER" id="PTHR46289">
    <property type="entry name" value="52 KDA REPRESSOR OF THE INHIBITOR OF THE PROTEIN KINASE-LIKE PROTEIN-RELATED"/>
    <property type="match status" value="1"/>
</dbReference>
<dbReference type="PANTHER" id="PTHR46289:SF14">
    <property type="entry name" value="DUF4371 DOMAIN-CONTAINING PROTEIN"/>
    <property type="match status" value="1"/>
</dbReference>
<proteinExistence type="predicted"/>